<dbReference type="EMBL" id="JABCRI010000003">
    <property type="protein sequence ID" value="KAF8409642.1"/>
    <property type="molecule type" value="Genomic_DNA"/>
</dbReference>
<proteinExistence type="predicted"/>
<gene>
    <name evidence="1" type="ORF">HHK36_005720</name>
</gene>
<organism evidence="1 2">
    <name type="scientific">Tetracentron sinense</name>
    <name type="common">Spur-leaf</name>
    <dbReference type="NCBI Taxonomy" id="13715"/>
    <lineage>
        <taxon>Eukaryota</taxon>
        <taxon>Viridiplantae</taxon>
        <taxon>Streptophyta</taxon>
        <taxon>Embryophyta</taxon>
        <taxon>Tracheophyta</taxon>
        <taxon>Spermatophyta</taxon>
        <taxon>Magnoliopsida</taxon>
        <taxon>Trochodendrales</taxon>
        <taxon>Trochodendraceae</taxon>
        <taxon>Tetracentron</taxon>
    </lineage>
</organism>
<reference evidence="1 2" key="1">
    <citation type="submission" date="2020-04" db="EMBL/GenBank/DDBJ databases">
        <title>Plant Genome Project.</title>
        <authorList>
            <person name="Zhang R.-G."/>
        </authorList>
    </citation>
    <scope>NUCLEOTIDE SEQUENCE [LARGE SCALE GENOMIC DNA]</scope>
    <source>
        <strain evidence="1">YNK0</strain>
        <tissue evidence="1">Leaf</tissue>
    </source>
</reference>
<name>A0A834ZVV9_TETSI</name>
<dbReference type="AlphaFoldDB" id="A0A834ZVV9"/>
<protein>
    <submittedName>
        <fullName evidence="1">Uncharacterized protein</fullName>
    </submittedName>
</protein>
<evidence type="ECO:0000313" key="2">
    <source>
        <dbReference type="Proteomes" id="UP000655225"/>
    </source>
</evidence>
<keyword evidence="2" id="KW-1185">Reference proteome</keyword>
<evidence type="ECO:0000313" key="1">
    <source>
        <dbReference type="EMBL" id="KAF8409642.1"/>
    </source>
</evidence>
<dbReference type="Proteomes" id="UP000655225">
    <property type="component" value="Unassembled WGS sequence"/>
</dbReference>
<accession>A0A834ZVV9</accession>
<comment type="caution">
    <text evidence="1">The sequence shown here is derived from an EMBL/GenBank/DDBJ whole genome shotgun (WGS) entry which is preliminary data.</text>
</comment>
<sequence>MYTLTVVKGDFRTTAAATGRPGVASLLLGVQGKNLEMVEGRAELRTRESRAPREFYNRKRGSTEEGEDLRSIKGKVIICREALMAVMDARNPLIGETTCGSLLQQLQAIRHL</sequence>